<dbReference type="SUPFAM" id="SSF53474">
    <property type="entry name" value="alpha/beta-Hydrolases"/>
    <property type="match status" value="1"/>
</dbReference>
<dbReference type="InParanoid" id="K1VMB1"/>
<dbReference type="Gene3D" id="3.40.50.1820">
    <property type="entry name" value="alpha/beta hydrolase"/>
    <property type="match status" value="1"/>
</dbReference>
<accession>K1VMB1</accession>
<evidence type="ECO:0000256" key="1">
    <source>
        <dbReference type="SAM" id="MobiDB-lite"/>
    </source>
</evidence>
<protein>
    <recommendedName>
        <fullName evidence="4">Phospholipase/carboxylesterase/thioesterase domain-containing protein</fullName>
    </recommendedName>
</protein>
<dbReference type="OMA" id="VMQFFAR"/>
<gene>
    <name evidence="2" type="ORF">A1Q2_07865</name>
</gene>
<dbReference type="Proteomes" id="UP000006757">
    <property type="component" value="Unassembled WGS sequence"/>
</dbReference>
<evidence type="ECO:0008006" key="4">
    <source>
        <dbReference type="Google" id="ProtNLM"/>
    </source>
</evidence>
<evidence type="ECO:0000313" key="2">
    <source>
        <dbReference type="EMBL" id="EKC97862.1"/>
    </source>
</evidence>
<dbReference type="EMBL" id="AMBO01000401">
    <property type="protein sequence ID" value="EKC97862.1"/>
    <property type="molecule type" value="Genomic_DNA"/>
</dbReference>
<keyword evidence="3" id="KW-1185">Reference proteome</keyword>
<dbReference type="HOGENOM" id="CLU_062889_0_0_1"/>
<dbReference type="eggNOG" id="KOG2112">
    <property type="taxonomic scope" value="Eukaryota"/>
</dbReference>
<dbReference type="FunCoup" id="K1VMB1">
    <property type="interactions" value="233"/>
</dbReference>
<sequence length="281" mass="31017">MSATPAPDASQPLNLKPVSPPPRRPKPALQGWKSEYVPAARADLNLLIMFHGLGDNMRSFTELAKKMQLPYTAVLVVEGQIPARREESLDGKRVQLTASVPLIPNAYMYYPAFDGMFNPLPNPDVSGVLPRFRQLLSTLLGQGWPNANIHLFGWQHGATLALELAYSVGREPLDLPSGKVSRLGSVTAVCGAMASHPDKAYHYPTPCCFFTRLGPAMDVTQREEGDVERAFEPTTIVRAEAGRGPDMPRSTEEWAGIMRFWGQVMEKPIAQNMEGVYEVKQ</sequence>
<organism evidence="2 3">
    <name type="scientific">Trichosporon asahii var. asahii (strain CBS 8904)</name>
    <name type="common">Yeast</name>
    <dbReference type="NCBI Taxonomy" id="1220162"/>
    <lineage>
        <taxon>Eukaryota</taxon>
        <taxon>Fungi</taxon>
        <taxon>Dikarya</taxon>
        <taxon>Basidiomycota</taxon>
        <taxon>Agaricomycotina</taxon>
        <taxon>Tremellomycetes</taxon>
        <taxon>Trichosporonales</taxon>
        <taxon>Trichosporonaceae</taxon>
        <taxon>Trichosporon</taxon>
    </lineage>
</organism>
<dbReference type="STRING" id="1220162.K1VMB1"/>
<name>K1VMB1_TRIAC</name>
<dbReference type="OrthoDB" id="437457at2759"/>
<dbReference type="AlphaFoldDB" id="K1VMB1"/>
<evidence type="ECO:0000313" key="3">
    <source>
        <dbReference type="Proteomes" id="UP000006757"/>
    </source>
</evidence>
<comment type="caution">
    <text evidence="2">The sequence shown here is derived from an EMBL/GenBank/DDBJ whole genome shotgun (WGS) entry which is preliminary data.</text>
</comment>
<feature type="region of interest" description="Disordered" evidence="1">
    <location>
        <begin position="1"/>
        <end position="30"/>
    </location>
</feature>
<proteinExistence type="predicted"/>
<dbReference type="InterPro" id="IPR029058">
    <property type="entry name" value="AB_hydrolase_fold"/>
</dbReference>
<reference evidence="2 3" key="1">
    <citation type="journal article" date="2012" name="Eukaryot. Cell">
        <title>Genome sequence of the Trichosporon asahii environmental strain CBS 8904.</title>
        <authorList>
            <person name="Yang R.Y."/>
            <person name="Li H.T."/>
            <person name="Zhu H."/>
            <person name="Zhou G.P."/>
            <person name="Wang M."/>
            <person name="Wang L."/>
        </authorList>
    </citation>
    <scope>NUCLEOTIDE SEQUENCE [LARGE SCALE GENOMIC DNA]</scope>
    <source>
        <strain evidence="2 3">CBS 8904</strain>
    </source>
</reference>